<sequence length="720" mass="81074">MLHNTTSLSPQDILAEVRKFISGAVSRPSHSANTQDVTRTALFLLKNVPAARDAVLEYFCSVFFAAVSKYVRQIETNQNVPIPEESIIAEIHAVLSSFINGNPEAWAPIISAWSLDLLGIYLMYSRTEWSLDEDMNLDEDIKKQKLATVPFLLNLASLSQTLLKAMTSDVLQILKPDVIPRLALFAADWCKYFDNQSAALIDLTVHLVLGCEQGASQIINILLDTSLNTSNVGYHSVNATQSVKNVCREILELILQEIDLLLRSHGPQSANIALLSSIKQEISLIMPMLLNSNPLRVQTAVRLLCFLRSQNPNIVVSMASYMLVKAPTTFHLAALIRLITNNIVLFPANKSGTENILAGHDYLTQILEQALRQIYYKNVIDEEESRQWEKSNKAAILQSKMITRALRSNLYQISSLLTRTDNFDLANDIVILLDLLSTPEKDYILNVELVLKLTKAVIQYFFLCIAQTDIMKKERGVKMVCHLLKDLTCYSPCARVLALREMLENSINNEQAKYFGAKEKLEPRFEETLLLHQNHRQVTSTMLAQRHSSVFHAGVIGHGPRRPPPENSIDKETIALNKMLLIDVIKACCSNQESDRYPINLDALTMVSLLLVELVSPDVMYNGLPWPDEEFTKVTIERDLQIRRKFKDVPLLWTLLELTAWYRPALAYCSVLLRGITATVMANWNTEEGVLLVNIMALGQLLPPPLASIRDILPVLQPHQ</sequence>
<gene>
    <name evidence="3" type="ORF">RF55_901</name>
</gene>
<evidence type="ECO:0000313" key="4">
    <source>
        <dbReference type="Proteomes" id="UP000036403"/>
    </source>
</evidence>
<dbReference type="PANTHER" id="PTHR31697:SF2">
    <property type="entry name" value="INTEGRATOR COMPLEX SUBUNIT 5"/>
    <property type="match status" value="1"/>
</dbReference>
<organism evidence="3 4">
    <name type="scientific">Lasius niger</name>
    <name type="common">Black garden ant</name>
    <dbReference type="NCBI Taxonomy" id="67767"/>
    <lineage>
        <taxon>Eukaryota</taxon>
        <taxon>Metazoa</taxon>
        <taxon>Ecdysozoa</taxon>
        <taxon>Arthropoda</taxon>
        <taxon>Hexapoda</taxon>
        <taxon>Insecta</taxon>
        <taxon>Pterygota</taxon>
        <taxon>Neoptera</taxon>
        <taxon>Endopterygota</taxon>
        <taxon>Hymenoptera</taxon>
        <taxon>Apocrita</taxon>
        <taxon>Aculeata</taxon>
        <taxon>Formicoidea</taxon>
        <taxon>Formicidae</taxon>
        <taxon>Formicinae</taxon>
        <taxon>Lasius</taxon>
        <taxon>Lasius</taxon>
    </lineage>
</organism>
<feature type="domain" description="Integrator complex subunit 5 N-terminal" evidence="1">
    <location>
        <begin position="11"/>
        <end position="120"/>
    </location>
</feature>
<evidence type="ECO:0000259" key="1">
    <source>
        <dbReference type="Pfam" id="PF14837"/>
    </source>
</evidence>
<dbReference type="Pfam" id="PF14837">
    <property type="entry name" value="INTS5_N"/>
    <property type="match status" value="1"/>
</dbReference>
<evidence type="ECO:0000259" key="2">
    <source>
        <dbReference type="Pfam" id="PF14838"/>
    </source>
</evidence>
<dbReference type="Pfam" id="PF14838">
    <property type="entry name" value="INTS5_C"/>
    <property type="match status" value="1"/>
</dbReference>
<dbReference type="OrthoDB" id="69088at2759"/>
<dbReference type="PaxDb" id="67767-A0A0J7L8E8"/>
<dbReference type="InterPro" id="IPR029445">
    <property type="entry name" value="INTS5_N"/>
</dbReference>
<feature type="non-terminal residue" evidence="3">
    <location>
        <position position="720"/>
    </location>
</feature>
<dbReference type="STRING" id="67767.A0A0J7L8E8"/>
<comment type="caution">
    <text evidence="3">The sequence shown here is derived from an EMBL/GenBank/DDBJ whole genome shotgun (WGS) entry which is preliminary data.</text>
</comment>
<dbReference type="GO" id="GO:0032039">
    <property type="term" value="C:integrator complex"/>
    <property type="evidence" value="ECO:0007669"/>
    <property type="project" value="InterPro"/>
</dbReference>
<proteinExistence type="predicted"/>
<accession>A0A0J7L8E8</accession>
<dbReference type="Proteomes" id="UP000036403">
    <property type="component" value="Unassembled WGS sequence"/>
</dbReference>
<feature type="domain" description="Integrator complex subunit 5 C-terminal" evidence="2">
    <location>
        <begin position="128"/>
        <end position="720"/>
    </location>
</feature>
<dbReference type="InterPro" id="IPR040316">
    <property type="entry name" value="INTS5"/>
</dbReference>
<dbReference type="InterPro" id="IPR029444">
    <property type="entry name" value="INTS5_C"/>
</dbReference>
<protein>
    <submittedName>
        <fullName evidence="3">Integrator complex subunit 5</fullName>
    </submittedName>
</protein>
<name>A0A0J7L8E8_LASNI</name>
<dbReference type="AlphaFoldDB" id="A0A0J7L8E8"/>
<dbReference type="PANTHER" id="PTHR31697">
    <property type="entry name" value="INTEGRATOR COMPLEX SUBUNIT 5"/>
    <property type="match status" value="1"/>
</dbReference>
<dbReference type="GO" id="GO:0034472">
    <property type="term" value="P:snRNA 3'-end processing"/>
    <property type="evidence" value="ECO:0007669"/>
    <property type="project" value="TreeGrafter"/>
</dbReference>
<evidence type="ECO:0000313" key="3">
    <source>
        <dbReference type="EMBL" id="KMR01804.1"/>
    </source>
</evidence>
<dbReference type="EMBL" id="LBMM01000281">
    <property type="protein sequence ID" value="KMR01804.1"/>
    <property type="molecule type" value="Genomic_DNA"/>
</dbReference>
<keyword evidence="4" id="KW-1185">Reference proteome</keyword>
<reference evidence="3 4" key="1">
    <citation type="submission" date="2015-04" db="EMBL/GenBank/DDBJ databases">
        <title>Lasius niger genome sequencing.</title>
        <authorList>
            <person name="Konorov E.A."/>
            <person name="Nikitin M.A."/>
            <person name="Kirill M.V."/>
            <person name="Chang P."/>
        </authorList>
    </citation>
    <scope>NUCLEOTIDE SEQUENCE [LARGE SCALE GENOMIC DNA]</scope>
    <source>
        <tissue evidence="3">Whole</tissue>
    </source>
</reference>